<evidence type="ECO:0000313" key="3">
    <source>
        <dbReference type="Proteomes" id="UP000626092"/>
    </source>
</evidence>
<gene>
    <name evidence="2" type="ORF">RHSIM_Rhsim01G0022400</name>
</gene>
<accession>A0A834HIX1</accession>
<keyword evidence="3" id="KW-1185">Reference proteome</keyword>
<comment type="caution">
    <text evidence="2">The sequence shown here is derived from an EMBL/GenBank/DDBJ whole genome shotgun (WGS) entry which is preliminary data.</text>
</comment>
<organism evidence="2 3">
    <name type="scientific">Rhododendron simsii</name>
    <name type="common">Sims's rhododendron</name>
    <dbReference type="NCBI Taxonomy" id="118357"/>
    <lineage>
        <taxon>Eukaryota</taxon>
        <taxon>Viridiplantae</taxon>
        <taxon>Streptophyta</taxon>
        <taxon>Embryophyta</taxon>
        <taxon>Tracheophyta</taxon>
        <taxon>Spermatophyta</taxon>
        <taxon>Magnoliopsida</taxon>
        <taxon>eudicotyledons</taxon>
        <taxon>Gunneridae</taxon>
        <taxon>Pentapetalae</taxon>
        <taxon>asterids</taxon>
        <taxon>Ericales</taxon>
        <taxon>Ericaceae</taxon>
        <taxon>Ericoideae</taxon>
        <taxon>Rhodoreae</taxon>
        <taxon>Rhododendron</taxon>
    </lineage>
</organism>
<reference evidence="2" key="1">
    <citation type="submission" date="2019-11" db="EMBL/GenBank/DDBJ databases">
        <authorList>
            <person name="Liu Y."/>
            <person name="Hou J."/>
            <person name="Li T.-Q."/>
            <person name="Guan C.-H."/>
            <person name="Wu X."/>
            <person name="Wu H.-Z."/>
            <person name="Ling F."/>
            <person name="Zhang R."/>
            <person name="Shi X.-G."/>
            <person name="Ren J.-P."/>
            <person name="Chen E.-F."/>
            <person name="Sun J.-M."/>
        </authorList>
    </citation>
    <scope>NUCLEOTIDE SEQUENCE</scope>
    <source>
        <strain evidence="2">Adult_tree_wgs_1</strain>
        <tissue evidence="2">Leaves</tissue>
    </source>
</reference>
<sequence>MKDHYVNHLQVLEMMNDKRNVFEKRSNSSEYQKEEILSLNNLVSENTSDKENKSGTEDESVPPFAESKDVKLDLILADRMAKNQNDDTVQDEVSDEGWQEARFSKRQTRDVGINTALSKKKNGLIKQGRGEWVIWLSQRFPCLVNKTKNWSHIMIGQFDVLGYCLKLTKPDVQISPSRN</sequence>
<evidence type="ECO:0000256" key="1">
    <source>
        <dbReference type="SAM" id="MobiDB-lite"/>
    </source>
</evidence>
<evidence type="ECO:0000313" key="2">
    <source>
        <dbReference type="EMBL" id="KAF7154113.1"/>
    </source>
</evidence>
<proteinExistence type="predicted"/>
<feature type="compositionally biased region" description="Basic and acidic residues" evidence="1">
    <location>
        <begin position="23"/>
        <end position="36"/>
    </location>
</feature>
<dbReference type="AlphaFoldDB" id="A0A834HIX1"/>
<feature type="region of interest" description="Disordered" evidence="1">
    <location>
        <begin position="23"/>
        <end position="63"/>
    </location>
</feature>
<dbReference type="Proteomes" id="UP000626092">
    <property type="component" value="Unassembled WGS sequence"/>
</dbReference>
<dbReference type="OrthoDB" id="10475305at2759"/>
<dbReference type="EMBL" id="WJXA01000001">
    <property type="protein sequence ID" value="KAF7154113.1"/>
    <property type="molecule type" value="Genomic_DNA"/>
</dbReference>
<feature type="compositionally biased region" description="Basic and acidic residues" evidence="1">
    <location>
        <begin position="47"/>
        <end position="56"/>
    </location>
</feature>
<name>A0A834HIX1_RHOSS</name>
<protein>
    <submittedName>
        <fullName evidence="2">Uncharacterized protein</fullName>
    </submittedName>
</protein>